<evidence type="ECO:0000313" key="6">
    <source>
        <dbReference type="EMBL" id="MVA99758.1"/>
    </source>
</evidence>
<dbReference type="RefSeq" id="WP_156715276.1">
    <property type="nucleotide sequence ID" value="NZ_WPHG01000007.1"/>
</dbReference>
<dbReference type="SUPFAM" id="SSF64288">
    <property type="entry name" value="Chorismate lyase-like"/>
    <property type="match status" value="1"/>
</dbReference>
<sequence>MDRLGEPESDVRRDKLRPARQLHEASRVPLYHQLFVILRSRIYGGGLSAGDLVPSEQELCQEFGVSRITAKRALNELADAGLVVRERGRGTRVVEQPPAPAVMASIEGWLENVSLMGIATQARVLEFGYLAASADIAAALEVGLGDEVQRAVRVRSLDGEPMSFLVTYVPSRVGREYEREDLETKPLLHLLEKAGVEVASARQTVSATLADAEVATALGIHAGAPLIEVRRVVRDTDDRPVEYIRVVYRPDLYRFEMSMRRVRAKDGAHWTTLPSSPIPAGDEEEKGPSGTPGRMTTGG</sequence>
<evidence type="ECO:0000256" key="4">
    <source>
        <dbReference type="SAM" id="MobiDB-lite"/>
    </source>
</evidence>
<feature type="region of interest" description="Disordered" evidence="4">
    <location>
        <begin position="267"/>
        <end position="299"/>
    </location>
</feature>
<dbReference type="InterPro" id="IPR036388">
    <property type="entry name" value="WH-like_DNA-bd_sf"/>
</dbReference>
<name>A0A844QNY0_9HYPH</name>
<comment type="caution">
    <text evidence="6">The sequence shown here is derived from an EMBL/GenBank/DDBJ whole genome shotgun (WGS) entry which is preliminary data.</text>
</comment>
<dbReference type="Pfam" id="PF07702">
    <property type="entry name" value="UTRA"/>
    <property type="match status" value="1"/>
</dbReference>
<dbReference type="Pfam" id="PF00392">
    <property type="entry name" value="GntR"/>
    <property type="match status" value="1"/>
</dbReference>
<accession>A0A844QNY0</accession>
<dbReference type="InterPro" id="IPR000524">
    <property type="entry name" value="Tscrpt_reg_HTH_GntR"/>
</dbReference>
<organism evidence="6 7">
    <name type="scientific">Nitratireductor arenosus</name>
    <dbReference type="NCBI Taxonomy" id="2682096"/>
    <lineage>
        <taxon>Bacteria</taxon>
        <taxon>Pseudomonadati</taxon>
        <taxon>Pseudomonadota</taxon>
        <taxon>Alphaproteobacteria</taxon>
        <taxon>Hyphomicrobiales</taxon>
        <taxon>Phyllobacteriaceae</taxon>
        <taxon>Nitratireductor</taxon>
    </lineage>
</organism>
<dbReference type="Proteomes" id="UP000463224">
    <property type="component" value="Unassembled WGS sequence"/>
</dbReference>
<keyword evidence="1" id="KW-0805">Transcription regulation</keyword>
<evidence type="ECO:0000256" key="1">
    <source>
        <dbReference type="ARBA" id="ARBA00023015"/>
    </source>
</evidence>
<evidence type="ECO:0000256" key="2">
    <source>
        <dbReference type="ARBA" id="ARBA00023125"/>
    </source>
</evidence>
<dbReference type="EMBL" id="WPHG01000007">
    <property type="protein sequence ID" value="MVA99758.1"/>
    <property type="molecule type" value="Genomic_DNA"/>
</dbReference>
<dbReference type="GO" id="GO:0045892">
    <property type="term" value="P:negative regulation of DNA-templated transcription"/>
    <property type="evidence" value="ECO:0007669"/>
    <property type="project" value="TreeGrafter"/>
</dbReference>
<dbReference type="GO" id="GO:0003700">
    <property type="term" value="F:DNA-binding transcription factor activity"/>
    <property type="evidence" value="ECO:0007669"/>
    <property type="project" value="InterPro"/>
</dbReference>
<evidence type="ECO:0000259" key="5">
    <source>
        <dbReference type="PROSITE" id="PS50949"/>
    </source>
</evidence>
<keyword evidence="3" id="KW-0804">Transcription</keyword>
<dbReference type="PROSITE" id="PS50949">
    <property type="entry name" value="HTH_GNTR"/>
    <property type="match status" value="1"/>
</dbReference>
<keyword evidence="2" id="KW-0238">DNA-binding</keyword>
<dbReference type="InterPro" id="IPR036390">
    <property type="entry name" value="WH_DNA-bd_sf"/>
</dbReference>
<protein>
    <submittedName>
        <fullName evidence="6">UTRA domain-containing protein</fullName>
    </submittedName>
</protein>
<dbReference type="PANTHER" id="PTHR44846">
    <property type="entry name" value="MANNOSYL-D-GLYCERATE TRANSPORT/METABOLISM SYSTEM REPRESSOR MNGR-RELATED"/>
    <property type="match status" value="1"/>
</dbReference>
<feature type="domain" description="HTH gntR-type" evidence="5">
    <location>
        <begin position="28"/>
        <end position="96"/>
    </location>
</feature>
<dbReference type="CDD" id="cd07377">
    <property type="entry name" value="WHTH_GntR"/>
    <property type="match status" value="1"/>
</dbReference>
<dbReference type="Gene3D" id="3.40.1410.10">
    <property type="entry name" value="Chorismate lyase-like"/>
    <property type="match status" value="1"/>
</dbReference>
<reference evidence="6 7" key="1">
    <citation type="submission" date="2019-12" db="EMBL/GenBank/DDBJ databases">
        <title>Nitratireductor arenosus sp. nov., Isolated from sea sand, Jeju island, South Korea.</title>
        <authorList>
            <person name="Kim W."/>
        </authorList>
    </citation>
    <scope>NUCLEOTIDE SEQUENCE [LARGE SCALE GENOMIC DNA]</scope>
    <source>
        <strain evidence="6 7">CAU 1489</strain>
    </source>
</reference>
<dbReference type="InterPro" id="IPR028978">
    <property type="entry name" value="Chorismate_lyase_/UTRA_dom_sf"/>
</dbReference>
<dbReference type="AlphaFoldDB" id="A0A844QNY0"/>
<dbReference type="PRINTS" id="PR00035">
    <property type="entry name" value="HTHGNTR"/>
</dbReference>
<keyword evidence="7" id="KW-1185">Reference proteome</keyword>
<proteinExistence type="predicted"/>
<dbReference type="SUPFAM" id="SSF46785">
    <property type="entry name" value="Winged helix' DNA-binding domain"/>
    <property type="match status" value="1"/>
</dbReference>
<dbReference type="InterPro" id="IPR050679">
    <property type="entry name" value="Bact_HTH_transcr_reg"/>
</dbReference>
<dbReference type="PANTHER" id="PTHR44846:SF1">
    <property type="entry name" value="MANNOSYL-D-GLYCERATE TRANSPORT_METABOLISM SYSTEM REPRESSOR MNGR-RELATED"/>
    <property type="match status" value="1"/>
</dbReference>
<dbReference type="GO" id="GO:0003677">
    <property type="term" value="F:DNA binding"/>
    <property type="evidence" value="ECO:0007669"/>
    <property type="project" value="UniProtKB-KW"/>
</dbReference>
<dbReference type="SMART" id="SM00345">
    <property type="entry name" value="HTH_GNTR"/>
    <property type="match status" value="1"/>
</dbReference>
<evidence type="ECO:0000256" key="3">
    <source>
        <dbReference type="ARBA" id="ARBA00023163"/>
    </source>
</evidence>
<evidence type="ECO:0000313" key="7">
    <source>
        <dbReference type="Proteomes" id="UP000463224"/>
    </source>
</evidence>
<dbReference type="Gene3D" id="1.10.10.10">
    <property type="entry name" value="Winged helix-like DNA-binding domain superfamily/Winged helix DNA-binding domain"/>
    <property type="match status" value="1"/>
</dbReference>
<gene>
    <name evidence="6" type="ORF">GN330_21115</name>
</gene>
<dbReference type="SMART" id="SM00866">
    <property type="entry name" value="UTRA"/>
    <property type="match status" value="1"/>
</dbReference>
<dbReference type="InterPro" id="IPR011663">
    <property type="entry name" value="UTRA"/>
</dbReference>